<evidence type="ECO:0000256" key="2">
    <source>
        <dbReference type="PIRSR" id="PIRSR601310-3"/>
    </source>
</evidence>
<dbReference type="Pfam" id="PF01230">
    <property type="entry name" value="HIT"/>
    <property type="match status" value="1"/>
</dbReference>
<evidence type="ECO:0000313" key="5">
    <source>
        <dbReference type="EMBL" id="PIV64331.1"/>
    </source>
</evidence>
<protein>
    <submittedName>
        <fullName evidence="5">HIT family protein</fullName>
    </submittedName>
</protein>
<dbReference type="PROSITE" id="PS51084">
    <property type="entry name" value="HIT_2"/>
    <property type="match status" value="1"/>
</dbReference>
<accession>A0A2M7E9G4</accession>
<dbReference type="GO" id="GO:0003824">
    <property type="term" value="F:catalytic activity"/>
    <property type="evidence" value="ECO:0007669"/>
    <property type="project" value="InterPro"/>
</dbReference>
<dbReference type="InterPro" id="IPR001310">
    <property type="entry name" value="Histidine_triad_HIT"/>
</dbReference>
<feature type="active site" description="Tele-AMP-histidine intermediate" evidence="1">
    <location>
        <position position="99"/>
    </location>
</feature>
<feature type="domain" description="HIT" evidence="4">
    <location>
        <begin position="5"/>
        <end position="113"/>
    </location>
</feature>
<evidence type="ECO:0000256" key="1">
    <source>
        <dbReference type="PIRSR" id="PIRSR601310-1"/>
    </source>
</evidence>
<dbReference type="GO" id="GO:0009117">
    <property type="term" value="P:nucleotide metabolic process"/>
    <property type="evidence" value="ECO:0007669"/>
    <property type="project" value="TreeGrafter"/>
</dbReference>
<evidence type="ECO:0000256" key="3">
    <source>
        <dbReference type="PROSITE-ProRule" id="PRU00464"/>
    </source>
</evidence>
<gene>
    <name evidence="5" type="ORF">COS11_02770</name>
</gene>
<proteinExistence type="predicted"/>
<dbReference type="EMBL" id="PETL01000137">
    <property type="protein sequence ID" value="PIV64331.1"/>
    <property type="molecule type" value="Genomic_DNA"/>
</dbReference>
<dbReference type="PRINTS" id="PR00332">
    <property type="entry name" value="HISTRIAD"/>
</dbReference>
<dbReference type="InterPro" id="IPR011146">
    <property type="entry name" value="HIT-like"/>
</dbReference>
<dbReference type="Gene3D" id="3.30.428.10">
    <property type="entry name" value="HIT-like"/>
    <property type="match status" value="1"/>
</dbReference>
<organism evidence="5 6">
    <name type="scientific">bacterium (Candidatus Ratteibacteria) CG01_land_8_20_14_3_00_40_19</name>
    <dbReference type="NCBI Taxonomy" id="2014290"/>
    <lineage>
        <taxon>Bacteria</taxon>
        <taxon>Candidatus Ratteibacteria</taxon>
    </lineage>
</organism>
<evidence type="ECO:0000259" key="4">
    <source>
        <dbReference type="PROSITE" id="PS51084"/>
    </source>
</evidence>
<dbReference type="SUPFAM" id="SSF54197">
    <property type="entry name" value="HIT-like"/>
    <property type="match status" value="1"/>
</dbReference>
<dbReference type="PANTHER" id="PTHR46648:SF1">
    <property type="entry name" value="ADENOSINE 5'-MONOPHOSPHORAMIDASE HNT1"/>
    <property type="match status" value="1"/>
</dbReference>
<reference evidence="6" key="1">
    <citation type="submission" date="2017-09" db="EMBL/GenBank/DDBJ databases">
        <title>Depth-based differentiation of microbial function through sediment-hosted aquifers and enrichment of novel symbionts in the deep terrestrial subsurface.</title>
        <authorList>
            <person name="Probst A.J."/>
            <person name="Ladd B."/>
            <person name="Jarett J.K."/>
            <person name="Geller-Mcgrath D.E."/>
            <person name="Sieber C.M.K."/>
            <person name="Emerson J.B."/>
            <person name="Anantharaman K."/>
            <person name="Thomas B.C."/>
            <person name="Malmstrom R."/>
            <person name="Stieglmeier M."/>
            <person name="Klingl A."/>
            <person name="Woyke T."/>
            <person name="Ryan C.M."/>
            <person name="Banfield J.F."/>
        </authorList>
    </citation>
    <scope>NUCLEOTIDE SEQUENCE [LARGE SCALE GENOMIC DNA]</scope>
</reference>
<comment type="caution">
    <text evidence="5">The sequence shown here is derived from an EMBL/GenBank/DDBJ whole genome shotgun (WGS) entry which is preliminary data.</text>
</comment>
<dbReference type="InterPro" id="IPR036265">
    <property type="entry name" value="HIT-like_sf"/>
</dbReference>
<dbReference type="PANTHER" id="PTHR46648">
    <property type="entry name" value="HIT FAMILY PROTEIN 1"/>
    <property type="match status" value="1"/>
</dbReference>
<dbReference type="AlphaFoldDB" id="A0A2M7E9G4"/>
<feature type="short sequence motif" description="Histidine triad motif" evidence="2 3">
    <location>
        <begin position="97"/>
        <end position="101"/>
    </location>
</feature>
<dbReference type="Proteomes" id="UP000228886">
    <property type="component" value="Unassembled WGS sequence"/>
</dbReference>
<name>A0A2M7E9G4_9BACT</name>
<sequence>MDECIFCKIASHSIPAYVVSENDEVMAFADINPATKGHILVIPKSHATNLFDIEEASFIKVLSLAKRIARVMPEVLGCSGINLFHSAGKIAWQEVMHFHLHIVPRYRREELQRPFVSTPANKTELKEIALRLSRKLSNK</sequence>
<evidence type="ECO:0000313" key="6">
    <source>
        <dbReference type="Proteomes" id="UP000228886"/>
    </source>
</evidence>